<evidence type="ECO:0000313" key="2">
    <source>
        <dbReference type="Proteomes" id="UP001230649"/>
    </source>
</evidence>
<dbReference type="EMBL" id="JASBWS010000035">
    <property type="protein sequence ID" value="KAJ9107961.1"/>
    <property type="molecule type" value="Genomic_DNA"/>
</dbReference>
<dbReference type="Proteomes" id="UP001230649">
    <property type="component" value="Unassembled WGS sequence"/>
</dbReference>
<keyword evidence="2" id="KW-1185">Reference proteome</keyword>
<comment type="caution">
    <text evidence="1">The sequence shown here is derived from an EMBL/GenBank/DDBJ whole genome shotgun (WGS) entry which is preliminary data.</text>
</comment>
<evidence type="ECO:0000313" key="1">
    <source>
        <dbReference type="EMBL" id="KAJ9107961.1"/>
    </source>
</evidence>
<accession>A0ACC2W969</accession>
<protein>
    <submittedName>
        <fullName evidence="1">Uncharacterized protein</fullName>
    </submittedName>
</protein>
<name>A0ACC2W969_9TREE</name>
<organism evidence="1 2">
    <name type="scientific">Naganishia adeliensis</name>
    <dbReference type="NCBI Taxonomy" id="92952"/>
    <lineage>
        <taxon>Eukaryota</taxon>
        <taxon>Fungi</taxon>
        <taxon>Dikarya</taxon>
        <taxon>Basidiomycota</taxon>
        <taxon>Agaricomycotina</taxon>
        <taxon>Tremellomycetes</taxon>
        <taxon>Filobasidiales</taxon>
        <taxon>Filobasidiaceae</taxon>
        <taxon>Naganishia</taxon>
    </lineage>
</organism>
<gene>
    <name evidence="1" type="ORF">QFC20_003646</name>
</gene>
<sequence>MPFLDVPSPGEPSSSTKPETLPHLKLKSSDPGPAAVPRRGARLQQIEIEPKVWTLPASFVIKTQLQTPHLVTGTPPLTKVFINATYADEVPEQQDAEKLKGIVNCVVSDVRETADKAGKPSLVIDATLAPSPIQQCKRDKSYKQWLIQVILEKVEERMGVELSRNYTEPNIKSKGPLEPRRAVIPMDEETFERITAAKAKEKGLERIQLLDEDSSIPDAAAKDEGKVKKDSTVQRKPSVKKSKKAEPAPAEEKPTTRRTPKHEFRIIKSEDDGKRSSFVMTISLPDETISIENDMNGIDLSLTPDYLDFTSKIYSLSTPLPRDIDVDSVLKGGDSVQWSVEDKALRIQGLLK</sequence>
<reference evidence="1" key="1">
    <citation type="submission" date="2023-04" db="EMBL/GenBank/DDBJ databases">
        <title>Draft Genome sequencing of Naganishia species isolated from polar environments using Oxford Nanopore Technology.</title>
        <authorList>
            <person name="Leo P."/>
            <person name="Venkateswaran K."/>
        </authorList>
    </citation>
    <scope>NUCLEOTIDE SEQUENCE</scope>
    <source>
        <strain evidence="1">MNA-CCFEE 5262</strain>
    </source>
</reference>
<proteinExistence type="predicted"/>